<dbReference type="Gene3D" id="3.40.525.10">
    <property type="entry name" value="CRAL-TRIO lipid binding domain"/>
    <property type="match status" value="1"/>
</dbReference>
<dbReference type="GO" id="GO:0012505">
    <property type="term" value="C:endomembrane system"/>
    <property type="evidence" value="ECO:0007669"/>
    <property type="project" value="TreeGrafter"/>
</dbReference>
<feature type="domain" description="CRAL-TRIO" evidence="1">
    <location>
        <begin position="153"/>
        <end position="301"/>
    </location>
</feature>
<accession>A0A6G1SD63</accession>
<dbReference type="SUPFAM" id="SSF52087">
    <property type="entry name" value="CRAL/TRIO domain"/>
    <property type="match status" value="1"/>
</dbReference>
<dbReference type="InterPro" id="IPR001251">
    <property type="entry name" value="CRAL-TRIO_dom"/>
</dbReference>
<sequence length="357" mass="41317">MVQLQENSIASYEVDGNSAKNGEPIINGEHHIDKNAFSIKTTQFDTDCLTKSAAKSDALPEADVGLVEQVHALLKSEYEKDPEEFETIYSMAHYEELMNPDSPNTCWRYLLQRDSNVEMAFELIKSTLAWRKSNRIDEMTAEEMVKDFWLRAPIGLTGKTRNGNDLIYAIGKNFRKPDSTVKQAIRDFIAYLIFNWDRQHIHDLDQLELVFDVTDTGIRNIDLDFAFWLVSIRDFVPARIKAIYFVGIPFLIRPMIKLIISWLPERFRRIAYCGTYDELVRANIDDDCIPEEIGGKADSKWRLAPVNTKWAHEHDSPNAGEIFEKICKACNFNTSQEHLDKLYKMQLDYERSLESQN</sequence>
<dbReference type="InterPro" id="IPR053012">
    <property type="entry name" value="ER-organelle_contact"/>
</dbReference>
<dbReference type="InterPro" id="IPR036273">
    <property type="entry name" value="CRAL/TRIO_N_dom_sf"/>
</dbReference>
<dbReference type="CDD" id="cd00170">
    <property type="entry name" value="SEC14"/>
    <property type="match status" value="1"/>
</dbReference>
<reference evidence="2" key="1">
    <citation type="submission" date="2018-10" db="EMBL/GenBank/DDBJ databases">
        <title>Transcriptome assembly of Aceria tosichella (Wheat curl mite) Type 2.</title>
        <authorList>
            <person name="Scully E.D."/>
            <person name="Geib S.M."/>
            <person name="Palmer N.A."/>
            <person name="Gupta A.K."/>
            <person name="Sarath G."/>
            <person name="Tatineni S."/>
        </authorList>
    </citation>
    <scope>NUCLEOTIDE SEQUENCE</scope>
    <source>
        <strain evidence="2">LincolnNE</strain>
    </source>
</reference>
<name>A0A6G1SD63_9ACAR</name>
<dbReference type="SMART" id="SM00516">
    <property type="entry name" value="SEC14"/>
    <property type="match status" value="1"/>
</dbReference>
<dbReference type="Pfam" id="PF00650">
    <property type="entry name" value="CRAL_TRIO"/>
    <property type="match status" value="1"/>
</dbReference>
<organism evidence="2">
    <name type="scientific">Aceria tosichella</name>
    <name type="common">wheat curl mite</name>
    <dbReference type="NCBI Taxonomy" id="561515"/>
    <lineage>
        <taxon>Eukaryota</taxon>
        <taxon>Metazoa</taxon>
        <taxon>Ecdysozoa</taxon>
        <taxon>Arthropoda</taxon>
        <taxon>Chelicerata</taxon>
        <taxon>Arachnida</taxon>
        <taxon>Acari</taxon>
        <taxon>Acariformes</taxon>
        <taxon>Trombidiformes</taxon>
        <taxon>Prostigmata</taxon>
        <taxon>Eupodina</taxon>
        <taxon>Eriophyoidea</taxon>
        <taxon>Eriophyidae</taxon>
        <taxon>Eriophyinae</taxon>
        <taxon>Aceriini</taxon>
        <taxon>Aceria</taxon>
    </lineage>
</organism>
<dbReference type="SUPFAM" id="SSF46938">
    <property type="entry name" value="CRAL/TRIO N-terminal domain"/>
    <property type="match status" value="1"/>
</dbReference>
<dbReference type="EMBL" id="GGYP01003695">
    <property type="protein sequence ID" value="MDE48466.1"/>
    <property type="molecule type" value="Transcribed_RNA"/>
</dbReference>
<dbReference type="GO" id="GO:0140284">
    <property type="term" value="C:endoplasmic reticulum-endosome membrane contact site"/>
    <property type="evidence" value="ECO:0007669"/>
    <property type="project" value="TreeGrafter"/>
</dbReference>
<dbReference type="PANTHER" id="PTHR46384:SF1">
    <property type="entry name" value="MOTILE SPERM DOMAIN-CONTAINING PROTEIN 2"/>
    <property type="match status" value="1"/>
</dbReference>
<gene>
    <name evidence="2" type="primary">Mospd2_2</name>
    <name evidence="2" type="ORF">g.8209</name>
</gene>
<protein>
    <submittedName>
        <fullName evidence="2">Motile sperm domain-containing protein 2</fullName>
    </submittedName>
</protein>
<dbReference type="InterPro" id="IPR036865">
    <property type="entry name" value="CRAL-TRIO_dom_sf"/>
</dbReference>
<evidence type="ECO:0000313" key="2">
    <source>
        <dbReference type="EMBL" id="MDE48466.1"/>
    </source>
</evidence>
<dbReference type="PROSITE" id="PS50191">
    <property type="entry name" value="CRAL_TRIO"/>
    <property type="match status" value="1"/>
</dbReference>
<evidence type="ECO:0000259" key="1">
    <source>
        <dbReference type="PROSITE" id="PS50191"/>
    </source>
</evidence>
<dbReference type="AlphaFoldDB" id="A0A6G1SD63"/>
<dbReference type="PANTHER" id="PTHR46384">
    <property type="entry name" value="MOTILE SPERM DOMAIN-CONTAINING PROTEIN 2"/>
    <property type="match status" value="1"/>
</dbReference>
<proteinExistence type="predicted"/>